<evidence type="ECO:0000256" key="4">
    <source>
        <dbReference type="ARBA" id="ARBA00022803"/>
    </source>
</evidence>
<evidence type="ECO:0000259" key="8">
    <source>
        <dbReference type="PROSITE" id="PS50059"/>
    </source>
</evidence>
<feature type="domain" description="PPIase FKBP-type" evidence="8">
    <location>
        <begin position="158"/>
        <end position="247"/>
    </location>
</feature>
<dbReference type="EC" id="5.2.1.8" evidence="2 7"/>
<dbReference type="InterPro" id="IPR001179">
    <property type="entry name" value="PPIase_FKBP_dom"/>
</dbReference>
<evidence type="ECO:0000313" key="9">
    <source>
        <dbReference type="EMBL" id="KAL3533452.1"/>
    </source>
</evidence>
<proteinExistence type="predicted"/>
<dbReference type="Gene3D" id="1.25.40.10">
    <property type="entry name" value="Tetratricopeptide repeat domain"/>
    <property type="match status" value="1"/>
</dbReference>
<dbReference type="PROSITE" id="PS50059">
    <property type="entry name" value="FKBP_PPIASE"/>
    <property type="match status" value="3"/>
</dbReference>
<keyword evidence="3" id="KW-0677">Repeat</keyword>
<dbReference type="InterPro" id="IPR046357">
    <property type="entry name" value="PPIase_dom_sf"/>
</dbReference>
<accession>A0ABD3AQG8</accession>
<feature type="domain" description="PPIase FKBP-type" evidence="8">
    <location>
        <begin position="42"/>
        <end position="130"/>
    </location>
</feature>
<dbReference type="Pfam" id="PF00254">
    <property type="entry name" value="FKBP_C"/>
    <property type="match status" value="3"/>
</dbReference>
<evidence type="ECO:0000256" key="3">
    <source>
        <dbReference type="ARBA" id="ARBA00022737"/>
    </source>
</evidence>
<evidence type="ECO:0000313" key="10">
    <source>
        <dbReference type="Proteomes" id="UP001630127"/>
    </source>
</evidence>
<dbReference type="PANTHER" id="PTHR46512">
    <property type="entry name" value="PEPTIDYLPROLYL ISOMERASE"/>
    <property type="match status" value="1"/>
</dbReference>
<dbReference type="FunFam" id="3.10.50.40:FF:000006">
    <property type="entry name" value="Peptidyl-prolyl cis-trans isomerase"/>
    <property type="match status" value="1"/>
</dbReference>
<keyword evidence="5 7" id="KW-0697">Rotamase</keyword>
<keyword evidence="4" id="KW-0802">TPR repeat</keyword>
<evidence type="ECO:0000256" key="6">
    <source>
        <dbReference type="ARBA" id="ARBA00023235"/>
    </source>
</evidence>
<dbReference type="InterPro" id="IPR011990">
    <property type="entry name" value="TPR-like_helical_dom_sf"/>
</dbReference>
<evidence type="ECO:0000256" key="1">
    <source>
        <dbReference type="ARBA" id="ARBA00000971"/>
    </source>
</evidence>
<reference evidence="9 10" key="1">
    <citation type="submission" date="2024-11" db="EMBL/GenBank/DDBJ databases">
        <title>A near-complete genome assembly of Cinchona calisaya.</title>
        <authorList>
            <person name="Lian D.C."/>
            <person name="Zhao X.W."/>
            <person name="Wei L."/>
        </authorList>
    </citation>
    <scope>NUCLEOTIDE SEQUENCE [LARGE SCALE GENOMIC DNA]</scope>
    <source>
        <tissue evidence="9">Nenye</tissue>
    </source>
</reference>
<comment type="caution">
    <text evidence="9">The sequence shown here is derived from an EMBL/GenBank/DDBJ whole genome shotgun (WGS) entry which is preliminary data.</text>
</comment>
<dbReference type="SUPFAM" id="SSF54534">
    <property type="entry name" value="FKBP-like"/>
    <property type="match status" value="3"/>
</dbReference>
<gene>
    <name evidence="9" type="ORF">ACH5RR_006973</name>
</gene>
<dbReference type="PANTHER" id="PTHR46512:SF11">
    <property type="entry name" value="PEPTIDYLPROLYL ISOMERASE"/>
    <property type="match status" value="1"/>
</dbReference>
<evidence type="ECO:0000256" key="5">
    <source>
        <dbReference type="ARBA" id="ARBA00023110"/>
    </source>
</evidence>
<dbReference type="AlphaFoldDB" id="A0ABD3AQG8"/>
<dbReference type="EMBL" id="JBJUIK010000003">
    <property type="protein sequence ID" value="KAL3533452.1"/>
    <property type="molecule type" value="Genomic_DNA"/>
</dbReference>
<comment type="catalytic activity">
    <reaction evidence="1 7">
        <text>[protein]-peptidylproline (omega=180) = [protein]-peptidylproline (omega=0)</text>
        <dbReference type="Rhea" id="RHEA:16237"/>
        <dbReference type="Rhea" id="RHEA-COMP:10747"/>
        <dbReference type="Rhea" id="RHEA-COMP:10748"/>
        <dbReference type="ChEBI" id="CHEBI:83833"/>
        <dbReference type="ChEBI" id="CHEBI:83834"/>
        <dbReference type="EC" id="5.2.1.8"/>
    </reaction>
</comment>
<keyword evidence="6 7" id="KW-0413">Isomerase</keyword>
<name>A0ABD3AQG8_9GENT</name>
<dbReference type="Proteomes" id="UP001630127">
    <property type="component" value="Unassembled WGS sequence"/>
</dbReference>
<keyword evidence="10" id="KW-1185">Reference proteome</keyword>
<dbReference type="InterPro" id="IPR050754">
    <property type="entry name" value="FKBP4/5/8-like"/>
</dbReference>
<organism evidence="9 10">
    <name type="scientific">Cinchona calisaya</name>
    <dbReference type="NCBI Taxonomy" id="153742"/>
    <lineage>
        <taxon>Eukaryota</taxon>
        <taxon>Viridiplantae</taxon>
        <taxon>Streptophyta</taxon>
        <taxon>Embryophyta</taxon>
        <taxon>Tracheophyta</taxon>
        <taxon>Spermatophyta</taxon>
        <taxon>Magnoliopsida</taxon>
        <taxon>eudicotyledons</taxon>
        <taxon>Gunneridae</taxon>
        <taxon>Pentapetalae</taxon>
        <taxon>asterids</taxon>
        <taxon>lamiids</taxon>
        <taxon>Gentianales</taxon>
        <taxon>Rubiaceae</taxon>
        <taxon>Cinchonoideae</taxon>
        <taxon>Cinchoneae</taxon>
        <taxon>Cinchona</taxon>
    </lineage>
</organism>
<evidence type="ECO:0000256" key="2">
    <source>
        <dbReference type="ARBA" id="ARBA00013194"/>
    </source>
</evidence>
<feature type="domain" description="PPIase FKBP-type" evidence="8">
    <location>
        <begin position="275"/>
        <end position="361"/>
    </location>
</feature>
<dbReference type="GO" id="GO:0003755">
    <property type="term" value="F:peptidyl-prolyl cis-trans isomerase activity"/>
    <property type="evidence" value="ECO:0007669"/>
    <property type="project" value="UniProtKB-KW"/>
</dbReference>
<sequence length="408" mass="45796">MESCESKIKAEISGPPEMSIGNQGLRKRILQKGNSWKTPIPGDEVEVHYTVRLKHGEYFDSSRDKGTPFRFKLGQCEVIKGWDEGIATMKKGERAIFTVPPELAYGEMGSPPMVPPNATLIFDIEMVSWSSIRDITGDGGILKKILKEGEGCATPKDADEVLVTYVATTEDGIVVSKCDEPVEFSLADGYLCPPISKSVKTMRKGETAELSVKSSYCSRYPKECHSSNDITPTDSKLTIHLELLSWKNVIDVMGNKKILKKIIKMGEGFDHPNEGSLVKVIYKGKLEDGTVLERKGSIEQPFEYVCLEEQINDGLDRAVVTMKKGEQATVTVSSEFLQEIQNKEWLHTASILYDIMLVNFTKEKPFWKMDTQEKLQACQRKKNEGNAFFKAGRFQLASKKYEKECNFS</sequence>
<protein>
    <recommendedName>
        <fullName evidence="2 7">peptidylprolyl isomerase</fullName>
        <ecNumber evidence="2 7">5.2.1.8</ecNumber>
    </recommendedName>
</protein>
<evidence type="ECO:0000256" key="7">
    <source>
        <dbReference type="PROSITE-ProRule" id="PRU00277"/>
    </source>
</evidence>
<dbReference type="Gene3D" id="3.10.50.40">
    <property type="match status" value="3"/>
</dbReference>